<dbReference type="PROSITE" id="PS00678">
    <property type="entry name" value="WD_REPEATS_1"/>
    <property type="match status" value="1"/>
</dbReference>
<keyword evidence="10" id="KW-0547">Nucleotide-binding</keyword>
<dbReference type="SUPFAM" id="SSF50998">
    <property type="entry name" value="Quinoprotein alcohol dehydrogenase-like"/>
    <property type="match status" value="1"/>
</dbReference>
<dbReference type="Gene3D" id="2.130.10.10">
    <property type="entry name" value="YVTN repeat-like/Quinoprotein amine dehydrogenase"/>
    <property type="match status" value="4"/>
</dbReference>
<dbReference type="InterPro" id="IPR051677">
    <property type="entry name" value="AfsR-DnrI-RedD_regulator"/>
</dbReference>
<dbReference type="InterPro" id="IPR036388">
    <property type="entry name" value="WH-like_DNA-bd_sf"/>
</dbReference>
<dbReference type="PROSITE" id="PS50294">
    <property type="entry name" value="WD_REPEATS_REGION"/>
    <property type="match status" value="1"/>
</dbReference>
<sequence>MGITVLGPLTVDGQPRLSPRDRVVLAALATGGDRPVTADQLKDALWGDTVPPSGTKILQGCIVRLRKALGPDAIQTSPGGYLLRLSADDVDARRFEVLVERGRELLTLGEADRAAYVLGEALALWRGDPFTDVEGWDPATAEAARLGELLLEAEELRVDALLRAGRHREVLAECQSLVRAAPLRERRWALLAYGQYLAGRQGEALRTIHQVKVLLAEQLGIDPSPDLAALEQAILRQDASLLVDDARPAGDEACPYQGLMAYDVGDADSFFGRDDDVAACLDVLRRTSSVALVGPSGCGKSSLLRAGIGAALRRQGQTVVVLTPGEHPMQALTALTAAGGRRPVLLVDQCEEVFTLCADPAERHEFLAALVHEATTGTVAIALRADRLADVASHPSFGRLVERGLHLVGGLDDDGLRAAIEGPARQAGLLLEPGLVDLLVREVRDDPGALPLLAHALLETWKRREGHTLTVAGYQSTGGIHGAVAQSAERLYAQVGAGRRHLLRDLVLRLVAAGSEGEPVRSRVPRRQVATDDEHERLIEMLVAARLVTSDDGILEITHEALARAWPRLRAWLDDDVDGQRILHHLTAAADAWDSLGRPDSELYRGVRLARAVEWQARSRSTLTATEEEFLDAGRRVAELEEQSAAERAREQARLIHRLRGVLTGAVVVTVLAVVAGMLAVQQKRSADESSVAATDAETTAVARRAGAAALVSDDIDESLLLALSGVALHDSPDTRSSLLAAMGRNPRLIASTPLREGDQILEVATSPDGRSVATLDEARLVRLYDAGTGAFVAEHQAGVPRVEWSRKWGRRLLAFSPDSTLLAVGATANVGPPAQLLDARTLAPEDRLRGLPDRGWEVRDLGFSADGSRLAVALQRSRVEGTGLEPVATRAMVWDLTGSRPPITVRVPAVDGPSVALSDDGGTLWTSDPLTRHDLRTGAATVVDHGGSPLTSLTVTRDPDVLAGIRDWGAELVDTRTGRTLSTLPSSGNLVDLRISPDRRSLLGICWGDRIVTEWDIAHERPSVQAEFTLDRGNGGSVDYAADGSYLFAAAAGGELLRQWDLAGHRQYLPVVDLPTPAPSGWGVLAPGGRWSTVLTGDAWSFRDYTTGATSEIPMQPGYRHTVGAWHPDGEHYATATGKDLIVWDIASGHRARSTRVSSGKVTEIAYSPDGSRLAVAELSGRVSLLDGETLAPVGRPIEVGESVSWVAMRPDDRTAVVLIGGPGPNVFWTRQNTRWALLDLESGSVLREGPLGLRYSFWLAVSPDGRYAAVTGGTGSEEAGPTGAAGQVLVLDLESGRPVRPPGPGHGGIPGQASFSPDSTRLLTSSFDGSVTLWDVRTVSALASVAVEGRPYLAAAFLPDGGSARILDPSTGSAWTWDLDPQHAVDAACRMAGRQLSAEEWRASFGDRPYVSACPAT</sequence>
<keyword evidence="3" id="KW-0677">Repeat</keyword>
<name>A0A7W3IX84_9ACTN</name>
<keyword evidence="5 8" id="KW-0238">DNA-binding</keyword>
<accession>A0A7W3IX84</accession>
<dbReference type="InterPro" id="IPR027417">
    <property type="entry name" value="P-loop_NTPase"/>
</dbReference>
<keyword evidence="6" id="KW-0804">Transcription</keyword>
<dbReference type="EMBL" id="JACGXA010000001">
    <property type="protein sequence ID" value="MBA8802326.1"/>
    <property type="molecule type" value="Genomic_DNA"/>
</dbReference>
<dbReference type="SUPFAM" id="SSF46894">
    <property type="entry name" value="C-terminal effector domain of the bipartite response regulators"/>
    <property type="match status" value="1"/>
</dbReference>
<dbReference type="SUPFAM" id="SSF52540">
    <property type="entry name" value="P-loop containing nucleoside triphosphate hydrolases"/>
    <property type="match status" value="1"/>
</dbReference>
<dbReference type="CDD" id="cd15831">
    <property type="entry name" value="BTAD"/>
    <property type="match status" value="1"/>
</dbReference>
<dbReference type="InterPro" id="IPR003593">
    <property type="entry name" value="AAA+_ATPase"/>
</dbReference>
<dbReference type="InterPro" id="IPR011044">
    <property type="entry name" value="Quino_amine_DH_bsu"/>
</dbReference>
<reference evidence="10 11" key="1">
    <citation type="submission" date="2020-07" db="EMBL/GenBank/DDBJ databases">
        <title>Sequencing the genomes of 1000 actinobacteria strains.</title>
        <authorList>
            <person name="Klenk H.-P."/>
        </authorList>
    </citation>
    <scope>NUCLEOTIDE SEQUENCE [LARGE SCALE GENOMIC DNA]</scope>
    <source>
        <strain evidence="10 11">DSM 21349</strain>
    </source>
</reference>
<dbReference type="InterPro" id="IPR011990">
    <property type="entry name" value="TPR-like_helical_dom_sf"/>
</dbReference>
<dbReference type="SMART" id="SM00320">
    <property type="entry name" value="WD40"/>
    <property type="match status" value="6"/>
</dbReference>
<dbReference type="Pfam" id="PF03704">
    <property type="entry name" value="BTAD"/>
    <property type="match status" value="1"/>
</dbReference>
<feature type="repeat" description="WD" evidence="7">
    <location>
        <begin position="1305"/>
        <end position="1346"/>
    </location>
</feature>
<evidence type="ECO:0000256" key="6">
    <source>
        <dbReference type="ARBA" id="ARBA00023163"/>
    </source>
</evidence>
<dbReference type="Pfam" id="PF00400">
    <property type="entry name" value="WD40"/>
    <property type="match status" value="1"/>
</dbReference>
<comment type="caution">
    <text evidence="10">The sequence shown here is derived from an EMBL/GenBank/DDBJ whole genome shotgun (WGS) entry which is preliminary data.</text>
</comment>
<dbReference type="GO" id="GO:0005524">
    <property type="term" value="F:ATP binding"/>
    <property type="evidence" value="ECO:0007669"/>
    <property type="project" value="UniProtKB-KW"/>
</dbReference>
<gene>
    <name evidence="10" type="ORF">FB382_000617</name>
</gene>
<dbReference type="SMART" id="SM01043">
    <property type="entry name" value="BTAD"/>
    <property type="match status" value="1"/>
</dbReference>
<evidence type="ECO:0000256" key="2">
    <source>
        <dbReference type="ARBA" id="ARBA00022574"/>
    </source>
</evidence>
<evidence type="ECO:0000256" key="3">
    <source>
        <dbReference type="ARBA" id="ARBA00022737"/>
    </source>
</evidence>
<dbReference type="InterPro" id="IPR005158">
    <property type="entry name" value="BTAD"/>
</dbReference>
<dbReference type="GO" id="GO:0006355">
    <property type="term" value="P:regulation of DNA-templated transcription"/>
    <property type="evidence" value="ECO:0007669"/>
    <property type="project" value="InterPro"/>
</dbReference>
<dbReference type="GO" id="GO:0003677">
    <property type="term" value="F:DNA binding"/>
    <property type="evidence" value="ECO:0007669"/>
    <property type="project" value="UniProtKB-UniRule"/>
</dbReference>
<keyword evidence="10" id="KW-0067">ATP-binding</keyword>
<dbReference type="Proteomes" id="UP000580910">
    <property type="component" value="Unassembled WGS sequence"/>
</dbReference>
<dbReference type="PANTHER" id="PTHR35807:SF1">
    <property type="entry name" value="TRANSCRIPTIONAL REGULATOR REDD"/>
    <property type="match status" value="1"/>
</dbReference>
<keyword evidence="4" id="KW-0805">Transcription regulation</keyword>
<evidence type="ECO:0000256" key="1">
    <source>
        <dbReference type="ARBA" id="ARBA00005820"/>
    </source>
</evidence>
<dbReference type="Gene3D" id="3.40.50.300">
    <property type="entry name" value="P-loop containing nucleotide triphosphate hydrolases"/>
    <property type="match status" value="1"/>
</dbReference>
<feature type="DNA-binding region" description="OmpR/PhoB-type" evidence="8">
    <location>
        <begin position="1"/>
        <end position="85"/>
    </location>
</feature>
<evidence type="ECO:0000256" key="5">
    <source>
        <dbReference type="ARBA" id="ARBA00023125"/>
    </source>
</evidence>
<evidence type="ECO:0000313" key="10">
    <source>
        <dbReference type="EMBL" id="MBA8802326.1"/>
    </source>
</evidence>
<dbReference type="InterPro" id="IPR011047">
    <property type="entry name" value="Quinoprotein_ADH-like_sf"/>
</dbReference>
<dbReference type="SUPFAM" id="SSF50969">
    <property type="entry name" value="YVTN repeat-like/Quinoprotein amine dehydrogenase"/>
    <property type="match status" value="1"/>
</dbReference>
<dbReference type="InterPro" id="IPR016032">
    <property type="entry name" value="Sig_transdc_resp-reg_C-effctor"/>
</dbReference>
<organism evidence="10 11">
    <name type="scientific">Nocardioides ginsengisegetis</name>
    <dbReference type="NCBI Taxonomy" id="661491"/>
    <lineage>
        <taxon>Bacteria</taxon>
        <taxon>Bacillati</taxon>
        <taxon>Actinomycetota</taxon>
        <taxon>Actinomycetes</taxon>
        <taxon>Propionibacteriales</taxon>
        <taxon>Nocardioidaceae</taxon>
        <taxon>Nocardioides</taxon>
    </lineage>
</organism>
<evidence type="ECO:0000256" key="7">
    <source>
        <dbReference type="PROSITE-ProRule" id="PRU00221"/>
    </source>
</evidence>
<keyword evidence="11" id="KW-1185">Reference proteome</keyword>
<dbReference type="SUPFAM" id="SSF48452">
    <property type="entry name" value="TPR-like"/>
    <property type="match status" value="1"/>
</dbReference>
<dbReference type="Pfam" id="PF20703">
    <property type="entry name" value="nSTAND1"/>
    <property type="match status" value="1"/>
</dbReference>
<dbReference type="Gene3D" id="1.10.10.10">
    <property type="entry name" value="Winged helix-like DNA-binding domain superfamily/Winged helix DNA-binding domain"/>
    <property type="match status" value="1"/>
</dbReference>
<dbReference type="GO" id="GO:0005829">
    <property type="term" value="C:cytosol"/>
    <property type="evidence" value="ECO:0007669"/>
    <property type="project" value="UniProtKB-ARBA"/>
</dbReference>
<dbReference type="InterPro" id="IPR015943">
    <property type="entry name" value="WD40/YVTN_repeat-like_dom_sf"/>
</dbReference>
<proteinExistence type="inferred from homology"/>
<keyword evidence="2 7" id="KW-0853">WD repeat</keyword>
<dbReference type="InterPro" id="IPR049052">
    <property type="entry name" value="nSTAND1"/>
</dbReference>
<comment type="similarity">
    <text evidence="1">Belongs to the AfsR/DnrI/RedD regulatory family.</text>
</comment>
<dbReference type="InterPro" id="IPR019775">
    <property type="entry name" value="WD40_repeat_CS"/>
</dbReference>
<dbReference type="CDD" id="cd00267">
    <property type="entry name" value="ABC_ATPase"/>
    <property type="match status" value="1"/>
</dbReference>
<dbReference type="PROSITE" id="PS50082">
    <property type="entry name" value="WD_REPEATS_2"/>
    <property type="match status" value="1"/>
</dbReference>
<dbReference type="InterPro" id="IPR001867">
    <property type="entry name" value="OmpR/PhoB-type_DNA-bd"/>
</dbReference>
<evidence type="ECO:0000259" key="9">
    <source>
        <dbReference type="PROSITE" id="PS51755"/>
    </source>
</evidence>
<evidence type="ECO:0000256" key="8">
    <source>
        <dbReference type="PROSITE-ProRule" id="PRU01091"/>
    </source>
</evidence>
<dbReference type="PANTHER" id="PTHR35807">
    <property type="entry name" value="TRANSCRIPTIONAL REGULATOR REDD-RELATED"/>
    <property type="match status" value="1"/>
</dbReference>
<dbReference type="SMART" id="SM00862">
    <property type="entry name" value="Trans_reg_C"/>
    <property type="match status" value="1"/>
</dbReference>
<feature type="domain" description="OmpR/PhoB-type" evidence="9">
    <location>
        <begin position="1"/>
        <end position="85"/>
    </location>
</feature>
<dbReference type="GO" id="GO:0000160">
    <property type="term" value="P:phosphorelay signal transduction system"/>
    <property type="evidence" value="ECO:0007669"/>
    <property type="project" value="InterPro"/>
</dbReference>
<evidence type="ECO:0000256" key="4">
    <source>
        <dbReference type="ARBA" id="ARBA00023015"/>
    </source>
</evidence>
<dbReference type="Gene3D" id="1.25.40.10">
    <property type="entry name" value="Tetratricopeptide repeat domain"/>
    <property type="match status" value="1"/>
</dbReference>
<protein>
    <submittedName>
        <fullName evidence="10">DNA-binding SARP family transcriptional activator/WD40 repeat protein/energy-coupling factor transporter ATP-binding protein EcfA2</fullName>
    </submittedName>
</protein>
<dbReference type="SMART" id="SM00382">
    <property type="entry name" value="AAA"/>
    <property type="match status" value="1"/>
</dbReference>
<dbReference type="RefSeq" id="WP_182536716.1">
    <property type="nucleotide sequence ID" value="NZ_JACGXA010000001.1"/>
</dbReference>
<dbReference type="Pfam" id="PF00486">
    <property type="entry name" value="Trans_reg_C"/>
    <property type="match status" value="1"/>
</dbReference>
<evidence type="ECO:0000313" key="11">
    <source>
        <dbReference type="Proteomes" id="UP000580910"/>
    </source>
</evidence>
<dbReference type="InterPro" id="IPR001680">
    <property type="entry name" value="WD40_rpt"/>
</dbReference>
<dbReference type="PROSITE" id="PS51755">
    <property type="entry name" value="OMPR_PHOB"/>
    <property type="match status" value="1"/>
</dbReference>